<dbReference type="RefSeq" id="WP_071176560.1">
    <property type="nucleotide sequence ID" value="NZ_CP017831.1"/>
</dbReference>
<sequence length="96" mass="10849">MIQVDELKIGTYEDEHQSMLESFSTLDEHRETIRNIVNNGNWEGASYEMCQSVLAAVSDYLDNFNNDYTELASAVSELRTHVGSFVTESPSVQKLV</sequence>
<proteinExistence type="predicted"/>
<gene>
    <name evidence="1" type="ORF">bhn_I1871</name>
</gene>
<dbReference type="Proteomes" id="UP000179284">
    <property type="component" value="Chromosome I"/>
</dbReference>
<dbReference type="EMBL" id="CP017831">
    <property type="protein sequence ID" value="AOZ96904.1"/>
    <property type="molecule type" value="Genomic_DNA"/>
</dbReference>
<reference evidence="2" key="1">
    <citation type="submission" date="2016-10" db="EMBL/GenBank/DDBJ databases">
        <title>The complete genome sequence of the rumen bacterium Butyrivibrio hungatei MB2003.</title>
        <authorList>
            <person name="Palevich N."/>
            <person name="Kelly W.J."/>
            <person name="Leahy S.C."/>
            <person name="Altermann E."/>
            <person name="Rakonjac J."/>
            <person name="Attwood G.T."/>
        </authorList>
    </citation>
    <scope>NUCLEOTIDE SEQUENCE [LARGE SCALE GENOMIC DNA]</scope>
    <source>
        <strain evidence="2">MB2003</strain>
    </source>
</reference>
<dbReference type="KEGG" id="bhu:bhn_I1871"/>
<name>A0A1D9P3J1_9FIRM</name>
<evidence type="ECO:0000313" key="2">
    <source>
        <dbReference type="Proteomes" id="UP000179284"/>
    </source>
</evidence>
<keyword evidence="2" id="KW-1185">Reference proteome</keyword>
<evidence type="ECO:0000313" key="1">
    <source>
        <dbReference type="EMBL" id="AOZ96904.1"/>
    </source>
</evidence>
<organism evidence="1 2">
    <name type="scientific">Butyrivibrio hungatei</name>
    <dbReference type="NCBI Taxonomy" id="185008"/>
    <lineage>
        <taxon>Bacteria</taxon>
        <taxon>Bacillati</taxon>
        <taxon>Bacillota</taxon>
        <taxon>Clostridia</taxon>
        <taxon>Lachnospirales</taxon>
        <taxon>Lachnospiraceae</taxon>
        <taxon>Butyrivibrio</taxon>
    </lineage>
</organism>
<dbReference type="AlphaFoldDB" id="A0A1D9P3J1"/>
<protein>
    <submittedName>
        <fullName evidence="1">WXG100 family type VII secretion target</fullName>
    </submittedName>
</protein>
<accession>A0A1D9P3J1</accession>